<dbReference type="InterPro" id="IPR008656">
    <property type="entry name" value="Inositol_tetrakis-P_1-kinase"/>
</dbReference>
<keyword evidence="5" id="KW-0808">Transferase</keyword>
<accession>A0AAW1GML5</accession>
<dbReference type="FunFam" id="3.30.470.20:FF:000047">
    <property type="entry name" value="Inositol-tetrakisphosphate 1-kinase 4"/>
    <property type="match status" value="1"/>
</dbReference>
<keyword evidence="7" id="KW-0547">Nucleotide-binding</keyword>
<evidence type="ECO:0000256" key="9">
    <source>
        <dbReference type="ARBA" id="ARBA00022840"/>
    </source>
</evidence>
<dbReference type="GO" id="GO:0052726">
    <property type="term" value="F:inositol-1,3,4-trisphosphate 5-kinase activity"/>
    <property type="evidence" value="ECO:0007669"/>
    <property type="project" value="InterPro"/>
</dbReference>
<reference evidence="12" key="1">
    <citation type="submission" date="2024-03" db="EMBL/GenBank/DDBJ databases">
        <title>WGS assembly of Saponaria officinalis var. Norfolk2.</title>
        <authorList>
            <person name="Jenkins J."/>
            <person name="Shu S."/>
            <person name="Grimwood J."/>
            <person name="Barry K."/>
            <person name="Goodstein D."/>
            <person name="Schmutz J."/>
            <person name="Leebens-Mack J."/>
            <person name="Osbourn A."/>
        </authorList>
    </citation>
    <scope>NUCLEOTIDE SEQUENCE [LARGE SCALE GENOMIC DNA]</scope>
    <source>
        <strain evidence="12">JIC</strain>
    </source>
</reference>
<protein>
    <recommendedName>
        <fullName evidence="4">inositol-1,3,4-trisphosphate 5/6-kinase</fullName>
        <ecNumber evidence="4">2.7.1.159</ecNumber>
    </recommendedName>
</protein>
<dbReference type="EC" id="2.7.1.159" evidence="4"/>
<comment type="subunit">
    <text evidence="3">Monomer.</text>
</comment>
<evidence type="ECO:0000313" key="12">
    <source>
        <dbReference type="EMBL" id="KAK9664946.1"/>
    </source>
</evidence>
<evidence type="ECO:0000256" key="3">
    <source>
        <dbReference type="ARBA" id="ARBA00011245"/>
    </source>
</evidence>
<proteinExistence type="inferred from homology"/>
<organism evidence="12 13">
    <name type="scientific">Saponaria officinalis</name>
    <name type="common">Common soapwort</name>
    <name type="synonym">Lychnis saponaria</name>
    <dbReference type="NCBI Taxonomy" id="3572"/>
    <lineage>
        <taxon>Eukaryota</taxon>
        <taxon>Viridiplantae</taxon>
        <taxon>Streptophyta</taxon>
        <taxon>Embryophyta</taxon>
        <taxon>Tracheophyta</taxon>
        <taxon>Spermatophyta</taxon>
        <taxon>Magnoliopsida</taxon>
        <taxon>eudicotyledons</taxon>
        <taxon>Gunneridae</taxon>
        <taxon>Pentapetalae</taxon>
        <taxon>Caryophyllales</taxon>
        <taxon>Caryophyllaceae</taxon>
        <taxon>Caryophylleae</taxon>
        <taxon>Saponaria</taxon>
    </lineage>
</organism>
<sequence>MFLPITSELPMSLQLQQMDVVLHKATDDIISIELNTSTPSPKITYTDGMEKLRRTLEDHPQCCVIDPLNNIYPVMDRLRIQDVLLGLEDLTKEGRSIIRGAHFLKVDSFNDLNLAEKLLEAKLSFLSIVKTQVACGLSNAHSMAIVFRLENYKDLPVPLPAIIQEYVDHSSTLYKFYVLGEKVYHAVKKLTPNANVLVELSEGNQLKPLVFDSLKSLPTAEKNQFGEEAVDLELVKDAANWLRRKLNLTIFGFDVVVQDGTGDHVIVDVNNSCILGSYKKQV</sequence>
<keyword evidence="13" id="KW-1185">Reference proteome</keyword>
<comment type="caution">
    <text evidence="12">The sequence shown here is derived from an EMBL/GenBank/DDBJ whole genome shotgun (WGS) entry which is preliminary data.</text>
</comment>
<evidence type="ECO:0000256" key="4">
    <source>
        <dbReference type="ARBA" id="ARBA00012017"/>
    </source>
</evidence>
<dbReference type="GO" id="GO:0005524">
    <property type="term" value="F:ATP binding"/>
    <property type="evidence" value="ECO:0007669"/>
    <property type="project" value="UniProtKB-KW"/>
</dbReference>
<dbReference type="Pfam" id="PF05770">
    <property type="entry name" value="Ins134_P3_kin"/>
    <property type="match status" value="1"/>
</dbReference>
<dbReference type="GO" id="GO:0052725">
    <property type="term" value="F:inositol-1,3,4-trisphosphate 6-kinase activity"/>
    <property type="evidence" value="ECO:0007669"/>
    <property type="project" value="InterPro"/>
</dbReference>
<evidence type="ECO:0000256" key="2">
    <source>
        <dbReference type="ARBA" id="ARBA00009601"/>
    </source>
</evidence>
<comment type="similarity">
    <text evidence="2">Belongs to the ITPK1 family.</text>
</comment>
<evidence type="ECO:0000256" key="8">
    <source>
        <dbReference type="ARBA" id="ARBA00022777"/>
    </source>
</evidence>
<dbReference type="GO" id="GO:0047325">
    <property type="term" value="F:inositol-3,4,5,6-tetrakisphosphate 1-kinase activity"/>
    <property type="evidence" value="ECO:0007669"/>
    <property type="project" value="InterPro"/>
</dbReference>
<dbReference type="PANTHER" id="PTHR14217:SF1">
    <property type="entry name" value="INOSITOL-TETRAKISPHOSPHATE 1-KINASE"/>
    <property type="match status" value="1"/>
</dbReference>
<evidence type="ECO:0000313" key="13">
    <source>
        <dbReference type="Proteomes" id="UP001443914"/>
    </source>
</evidence>
<dbReference type="Gene3D" id="3.30.470.20">
    <property type="entry name" value="ATP-grasp fold, B domain"/>
    <property type="match status" value="1"/>
</dbReference>
<evidence type="ECO:0000256" key="1">
    <source>
        <dbReference type="ARBA" id="ARBA00001946"/>
    </source>
</evidence>
<keyword evidence="6" id="KW-0479">Metal-binding</keyword>
<dbReference type="GO" id="GO:0005737">
    <property type="term" value="C:cytoplasm"/>
    <property type="evidence" value="ECO:0007669"/>
    <property type="project" value="TreeGrafter"/>
</dbReference>
<dbReference type="EMBL" id="JBDFQZ010000014">
    <property type="protein sequence ID" value="KAK9664946.1"/>
    <property type="molecule type" value="Genomic_DNA"/>
</dbReference>
<evidence type="ECO:0000256" key="7">
    <source>
        <dbReference type="ARBA" id="ARBA00022741"/>
    </source>
</evidence>
<evidence type="ECO:0000256" key="5">
    <source>
        <dbReference type="ARBA" id="ARBA00022679"/>
    </source>
</evidence>
<dbReference type="GO" id="GO:0032957">
    <property type="term" value="P:inositol trisphosphate metabolic process"/>
    <property type="evidence" value="ECO:0007669"/>
    <property type="project" value="InterPro"/>
</dbReference>
<comment type="cofactor">
    <cofactor evidence="1">
        <name>Mg(2+)</name>
        <dbReference type="ChEBI" id="CHEBI:18420"/>
    </cofactor>
</comment>
<gene>
    <name evidence="12" type="ORF">RND81_14G079100</name>
</gene>
<dbReference type="Proteomes" id="UP001443914">
    <property type="component" value="Unassembled WGS sequence"/>
</dbReference>
<evidence type="ECO:0000259" key="11">
    <source>
        <dbReference type="Pfam" id="PF05770"/>
    </source>
</evidence>
<evidence type="ECO:0000256" key="6">
    <source>
        <dbReference type="ARBA" id="ARBA00022723"/>
    </source>
</evidence>
<keyword evidence="8" id="KW-0418">Kinase</keyword>
<feature type="domain" description="Inositol 1,3,4-trisphosphate 5/6-kinase ATP-grasp" evidence="11">
    <location>
        <begin position="111"/>
        <end position="271"/>
    </location>
</feature>
<dbReference type="PANTHER" id="PTHR14217">
    <property type="entry name" value="INOSITOL-TETRAKISPHOSPHATE 1-KINASE"/>
    <property type="match status" value="1"/>
</dbReference>
<dbReference type="AlphaFoldDB" id="A0AAW1GML5"/>
<keyword evidence="9" id="KW-0067">ATP-binding</keyword>
<keyword evidence="10" id="KW-0460">Magnesium</keyword>
<dbReference type="InterPro" id="IPR040464">
    <property type="entry name" value="InsP(3)kin_ATP-grasp"/>
</dbReference>
<evidence type="ECO:0000256" key="10">
    <source>
        <dbReference type="ARBA" id="ARBA00022842"/>
    </source>
</evidence>
<name>A0AAW1GML5_SAPOF</name>
<dbReference type="GO" id="GO:0000287">
    <property type="term" value="F:magnesium ion binding"/>
    <property type="evidence" value="ECO:0007669"/>
    <property type="project" value="InterPro"/>
</dbReference>